<proteinExistence type="predicted"/>
<name>U9SII5_RHIID</name>
<gene>
    <name evidence="1" type="ORF">GLOINDRAFT_89912</name>
</gene>
<dbReference type="EMBL" id="KI301028">
    <property type="protein sequence ID" value="ERZ95713.1"/>
    <property type="molecule type" value="Genomic_DNA"/>
</dbReference>
<reference evidence="1" key="1">
    <citation type="submission" date="2013-07" db="EMBL/GenBank/DDBJ databases">
        <title>The genome of an arbuscular mycorrhizal fungus provides insights into the evolution of the oldest plant symbiosis.</title>
        <authorList>
            <consortium name="DOE Joint Genome Institute"/>
            <person name="Tisserant E."/>
            <person name="Malbreil M."/>
            <person name="Kuo A."/>
            <person name="Kohler A."/>
            <person name="Symeonidi A."/>
            <person name="Balestrini R."/>
            <person name="Charron P."/>
            <person name="Duensing N."/>
            <person name="Frei-dit-Frey N."/>
            <person name="Gianinazzi-Pearson V."/>
            <person name="Gilbert B."/>
            <person name="Handa Y."/>
            <person name="Hijri M."/>
            <person name="Kaul R."/>
            <person name="Kawaguchi M."/>
            <person name="Krajinski F."/>
            <person name="Lammers P."/>
            <person name="Lapierre D."/>
            <person name="Masclaux F.G."/>
            <person name="Murat C."/>
            <person name="Morin E."/>
            <person name="Ndikumana S."/>
            <person name="Pagni M."/>
            <person name="Petitpierre D."/>
            <person name="Requena N."/>
            <person name="Rosikiewicz P."/>
            <person name="Riley R."/>
            <person name="Saito K."/>
            <person name="San Clemente H."/>
            <person name="Shapiro H."/>
            <person name="van Tuinen D."/>
            <person name="Becard G."/>
            <person name="Bonfante P."/>
            <person name="Paszkowski U."/>
            <person name="Shachar-Hill Y."/>
            <person name="Young J.P."/>
            <person name="Sanders I.R."/>
            <person name="Henrissat B."/>
            <person name="Rensing S.A."/>
            <person name="Grigoriev I.V."/>
            <person name="Corradi N."/>
            <person name="Roux C."/>
            <person name="Martin F."/>
        </authorList>
    </citation>
    <scope>NUCLEOTIDE SEQUENCE</scope>
    <source>
        <strain evidence="1">DAOM 197198</strain>
    </source>
</reference>
<sequence>MFGGGNRLSLSQRCVEKVAVGSCAKTSCSFANFKIGYHNFKHFFTSLTELKKTLSSRISDVIVYKSLVTLPLRNLISFFKDKPRAFDFVKFCRPFVGFITFSD</sequence>
<dbReference type="AlphaFoldDB" id="U9SII5"/>
<protein>
    <submittedName>
        <fullName evidence="1">Uncharacterized protein</fullName>
    </submittedName>
</protein>
<accession>U9SII5</accession>
<evidence type="ECO:0000313" key="1">
    <source>
        <dbReference type="EMBL" id="ERZ95713.1"/>
    </source>
</evidence>
<organism evidence="1">
    <name type="scientific">Rhizophagus irregularis (strain DAOM 181602 / DAOM 197198 / MUCL 43194)</name>
    <name type="common">Arbuscular mycorrhizal fungus</name>
    <name type="synonym">Glomus intraradices</name>
    <dbReference type="NCBI Taxonomy" id="747089"/>
    <lineage>
        <taxon>Eukaryota</taxon>
        <taxon>Fungi</taxon>
        <taxon>Fungi incertae sedis</taxon>
        <taxon>Mucoromycota</taxon>
        <taxon>Glomeromycotina</taxon>
        <taxon>Glomeromycetes</taxon>
        <taxon>Glomerales</taxon>
        <taxon>Glomeraceae</taxon>
        <taxon>Rhizophagus</taxon>
    </lineage>
</organism>
<dbReference type="HOGENOM" id="CLU_2265169_0_0_1"/>